<feature type="chain" id="PRO_5017366283" evidence="1">
    <location>
        <begin position="45"/>
        <end position="354"/>
    </location>
</feature>
<dbReference type="RefSeq" id="WP_120016571.1">
    <property type="nucleotide sequence ID" value="NZ_QZWZ01000019.1"/>
</dbReference>
<name>A0A3A5KHE0_9HYPH</name>
<dbReference type="Proteomes" id="UP000272706">
    <property type="component" value="Unassembled WGS sequence"/>
</dbReference>
<dbReference type="GO" id="GO:0016787">
    <property type="term" value="F:hydrolase activity"/>
    <property type="evidence" value="ECO:0007669"/>
    <property type="project" value="UniProtKB-KW"/>
</dbReference>
<organism evidence="2 3">
    <name type="scientific">Mesorhizobium waimense</name>
    <dbReference type="NCBI Taxonomy" id="1300307"/>
    <lineage>
        <taxon>Bacteria</taxon>
        <taxon>Pseudomonadati</taxon>
        <taxon>Pseudomonadota</taxon>
        <taxon>Alphaproteobacteria</taxon>
        <taxon>Hyphomicrobiales</taxon>
        <taxon>Phyllobacteriaceae</taxon>
        <taxon>Mesorhizobium</taxon>
    </lineage>
</organism>
<keyword evidence="1" id="KW-0732">Signal</keyword>
<feature type="signal peptide" evidence="1">
    <location>
        <begin position="1"/>
        <end position="44"/>
    </location>
</feature>
<dbReference type="PROSITE" id="PS51318">
    <property type="entry name" value="TAT"/>
    <property type="match status" value="1"/>
</dbReference>
<sequence length="354" mass="39254">MGNQRNNSVQQEGAPSNGRRQLLKAGAALAAFPIIAATSVGAQAADNQTIMGAIVTDPKSEDFINGMADLMAHSTRTPVLRWPNEYGLDYEEIFFPALDGVTIEGWFIPADSDKLLIFNHPMPCNRYGYPGHLEPWTNFGGFEVNFLPEYKLLHDAGYNIITYDMRNHGRSGTGSGGINGHGVLEYRDVIGSLRYAKSRPDTKDMKTALYSRCLGANATIVGMKKHPQEFAHIKAMIALQPVSPAVFVQTAMENQKIANGAELFDVAFHKQTGFHLADVWPMEYAKAVTVPTLVAQVRNDFLTKPSNVQEIYDTISSQGKKLFWIEGTDQRFEGYNYFGKNPQPVLDWFGSHIS</sequence>
<comment type="caution">
    <text evidence="2">The sequence shown here is derived from an EMBL/GenBank/DDBJ whole genome shotgun (WGS) entry which is preliminary data.</text>
</comment>
<reference evidence="2 3" key="1">
    <citation type="submission" date="2018-09" db="EMBL/GenBank/DDBJ databases">
        <title>Mesorhizobium carmichaelinearum sp. nov. isolated from Carmichaelinea spp. root nodules in New Zealand.</title>
        <authorList>
            <person name="De Meyer S.E."/>
        </authorList>
    </citation>
    <scope>NUCLEOTIDE SEQUENCE [LARGE SCALE GENOMIC DNA]</scope>
    <source>
        <strain evidence="2 3">ICMP19557</strain>
    </source>
</reference>
<accession>A0A3A5KHE0</accession>
<dbReference type="Gene3D" id="3.40.50.1820">
    <property type="entry name" value="alpha/beta hydrolase"/>
    <property type="match status" value="1"/>
</dbReference>
<dbReference type="InterPro" id="IPR006311">
    <property type="entry name" value="TAT_signal"/>
</dbReference>
<dbReference type="EMBL" id="QZWZ01000019">
    <property type="protein sequence ID" value="RJT34898.1"/>
    <property type="molecule type" value="Genomic_DNA"/>
</dbReference>
<dbReference type="InterPro" id="IPR029058">
    <property type="entry name" value="AB_hydrolase_fold"/>
</dbReference>
<evidence type="ECO:0000313" key="3">
    <source>
        <dbReference type="Proteomes" id="UP000272706"/>
    </source>
</evidence>
<gene>
    <name evidence="2" type="ORF">D3227_22950</name>
</gene>
<dbReference type="AlphaFoldDB" id="A0A3A5KHE0"/>
<protein>
    <submittedName>
        <fullName evidence="2">Alpha/beta hydrolase</fullName>
    </submittedName>
</protein>
<dbReference type="OrthoDB" id="9798884at2"/>
<evidence type="ECO:0000313" key="2">
    <source>
        <dbReference type="EMBL" id="RJT34898.1"/>
    </source>
</evidence>
<keyword evidence="2" id="KW-0378">Hydrolase</keyword>
<evidence type="ECO:0000256" key="1">
    <source>
        <dbReference type="SAM" id="SignalP"/>
    </source>
</evidence>
<dbReference type="SUPFAM" id="SSF53474">
    <property type="entry name" value="alpha/beta-Hydrolases"/>
    <property type="match status" value="1"/>
</dbReference>
<proteinExistence type="predicted"/>
<keyword evidence="3" id="KW-1185">Reference proteome</keyword>